<comment type="caution">
    <text evidence="2">The sequence shown here is derived from an EMBL/GenBank/DDBJ whole genome shotgun (WGS) entry which is preliminary data.</text>
</comment>
<sequence>MAERQPTICLCFLRKRRKDFVGNGACKGAPDAEEECNRDAGNPKPTGPVDAAGIQQGSCPPGRDEAGPPAEPAASAPSLLHECVTILPNNFHPALPKASAVVYPAAPLPDATDDFLRRTQPPVYTGTAGALDASDAITAINEVPRDTCTLSTTSHVSTAYFSAGGWSQFGEDGEWLGGGPPSALITRSMDYAASTAGLPSPDLNGDTHDPHASDTAQPSGPQPTDRQEPQPKHHLLPRESQQKHQHTHGLPALDERGQIQRVHPSPDQHAMTHMHTANTTAPELGCEPQSKSLPLLEGLPAVPRPPTELPLRPLIVAVQEAADTLTGTHKSDIPLAVPERREQEQYNGQGTQSLPQHQHQHQHQTLAPGGLRCNSDGSDAAITAAAAAITGPGVTANSSGATEQRERDDALDKVVELYTQQGRPCMACQVLLQYCKANNVSPESLQQKLHALQMPNTESLTMVAQWVTDCMADIANDDGWQLVRNDELQLLYRHLPGQTVHAFRARCIVEAPIEHLLSLAREVDLCPTWNKYCTSATILREISVTDVLVYVSVWMPWPFNDVGFMLEAVGADLFDEEGRLVICFKTPDRKAPGADAPPPGSEKHRKMRLLAPSCMSFEPLPPKTLGGPPRTRCVVQTYVDPNLRMVPPFIIAFVLKVLSPFVYTAVLKVLSSAFASPDNPLPKRIKQRPELYGLIRRRTEAYLKSKAAADKASGGTPAAMAPAGGLNHRR</sequence>
<dbReference type="OrthoDB" id="539925at2759"/>
<feature type="region of interest" description="Disordered" evidence="1">
    <location>
        <begin position="706"/>
        <end position="730"/>
    </location>
</feature>
<dbReference type="AlphaFoldDB" id="A0A8J4G334"/>
<gene>
    <name evidence="2" type="ORF">Vretimale_5036</name>
</gene>
<organism evidence="2 3">
    <name type="scientific">Volvox reticuliferus</name>
    <dbReference type="NCBI Taxonomy" id="1737510"/>
    <lineage>
        <taxon>Eukaryota</taxon>
        <taxon>Viridiplantae</taxon>
        <taxon>Chlorophyta</taxon>
        <taxon>core chlorophytes</taxon>
        <taxon>Chlorophyceae</taxon>
        <taxon>CS clade</taxon>
        <taxon>Chlamydomonadales</taxon>
        <taxon>Volvocaceae</taxon>
        <taxon>Volvox</taxon>
    </lineage>
</organism>
<feature type="region of interest" description="Disordered" evidence="1">
    <location>
        <begin position="195"/>
        <end position="249"/>
    </location>
</feature>
<dbReference type="SUPFAM" id="SSF55961">
    <property type="entry name" value="Bet v1-like"/>
    <property type="match status" value="1"/>
</dbReference>
<feature type="compositionally biased region" description="Basic and acidic residues" evidence="1">
    <location>
        <begin position="225"/>
        <end position="242"/>
    </location>
</feature>
<dbReference type="PANTHER" id="PTHR34560:SF1">
    <property type="entry name" value="START DOMAIN-CONTAINING PROTEIN"/>
    <property type="match status" value="1"/>
</dbReference>
<protein>
    <submittedName>
        <fullName evidence="2">Uncharacterized protein</fullName>
    </submittedName>
</protein>
<accession>A0A8J4G334</accession>
<dbReference type="EMBL" id="BNCQ01000007">
    <property type="protein sequence ID" value="GIM00120.1"/>
    <property type="molecule type" value="Genomic_DNA"/>
</dbReference>
<proteinExistence type="predicted"/>
<feature type="region of interest" description="Disordered" evidence="1">
    <location>
        <begin position="22"/>
        <end position="75"/>
    </location>
</feature>
<feature type="compositionally biased region" description="Low complexity" evidence="1">
    <location>
        <begin position="710"/>
        <end position="730"/>
    </location>
</feature>
<evidence type="ECO:0000313" key="3">
    <source>
        <dbReference type="Proteomes" id="UP000722791"/>
    </source>
</evidence>
<feature type="compositionally biased region" description="Polar residues" evidence="1">
    <location>
        <begin position="214"/>
        <end position="224"/>
    </location>
</feature>
<name>A0A8J4G334_9CHLO</name>
<dbReference type="Gene3D" id="3.30.530.20">
    <property type="match status" value="1"/>
</dbReference>
<dbReference type="InterPro" id="IPR023393">
    <property type="entry name" value="START-like_dom_sf"/>
</dbReference>
<feature type="region of interest" description="Disordered" evidence="1">
    <location>
        <begin position="341"/>
        <end position="372"/>
    </location>
</feature>
<dbReference type="PANTHER" id="PTHR34560">
    <property type="entry name" value="POLYKETIDE CYCLASE/DEHYDRASE/LIPID TRANSPORT SUPERFAMILY PROTEIN"/>
    <property type="match status" value="1"/>
</dbReference>
<evidence type="ECO:0000313" key="2">
    <source>
        <dbReference type="EMBL" id="GIM00120.1"/>
    </source>
</evidence>
<feature type="compositionally biased region" description="Polar residues" evidence="1">
    <location>
        <begin position="345"/>
        <end position="355"/>
    </location>
</feature>
<evidence type="ECO:0000256" key="1">
    <source>
        <dbReference type="SAM" id="MobiDB-lite"/>
    </source>
</evidence>
<reference evidence="2" key="1">
    <citation type="journal article" date="2021" name="Proc. Natl. Acad. Sci. U.S.A.">
        <title>Three genomes in the algal genus Volvox reveal the fate of a haploid sex-determining region after a transition to homothallism.</title>
        <authorList>
            <person name="Yamamoto K."/>
            <person name="Hamaji T."/>
            <person name="Kawai-Toyooka H."/>
            <person name="Matsuzaki R."/>
            <person name="Takahashi F."/>
            <person name="Nishimura Y."/>
            <person name="Kawachi M."/>
            <person name="Noguchi H."/>
            <person name="Minakuchi Y."/>
            <person name="Umen J.G."/>
            <person name="Toyoda A."/>
            <person name="Nozaki H."/>
        </authorList>
    </citation>
    <scope>NUCLEOTIDE SEQUENCE</scope>
    <source>
        <strain evidence="2">NIES-3785</strain>
    </source>
</reference>
<dbReference type="Proteomes" id="UP000722791">
    <property type="component" value="Unassembled WGS sequence"/>
</dbReference>